<dbReference type="EMBL" id="CP001991">
    <property type="protein sequence ID" value="ADE20001.1"/>
    <property type="molecule type" value="Genomic_DNA"/>
</dbReference>
<reference evidence="2" key="1">
    <citation type="submission" date="2010-03" db="EMBL/GenBank/DDBJ databases">
        <title>The complete genome of Mycoplasma crocodyli MP145.</title>
        <authorList>
            <person name="Glass J.I."/>
            <person name="Durkin A.S."/>
            <person name="Hostetler J."/>
            <person name="Jackson J."/>
            <person name="Johnson J."/>
            <person name="May M.A."/>
            <person name="Paralanov V."/>
            <person name="Radune D."/>
            <person name="Szczypinski B."/>
            <person name="Brown D.R."/>
        </authorList>
    </citation>
    <scope>NUCLEOTIDE SEQUENCE [LARGE SCALE GENOMIC DNA]</scope>
    <source>
        <strain evidence="2">ATCC 51981 / MP145</strain>
    </source>
</reference>
<reference key="2">
    <citation type="submission" date="2010-03" db="EMBL/GenBank/DDBJ databases">
        <authorList>
            <person name="Ma Z."/>
            <person name="Wang X."/>
            <person name="Liu H."/>
        </authorList>
    </citation>
    <scope>NUCLEOTIDE SEQUENCE</scope>
    <source>
        <strain>MP145</strain>
    </source>
</reference>
<accession>D5E5T2</accession>
<gene>
    <name evidence="1" type="ordered locus">MCRO_0503</name>
</gene>
<name>D5E5T2_MYCCM</name>
<evidence type="ECO:0000313" key="1">
    <source>
        <dbReference type="EMBL" id="ADE20001.1"/>
    </source>
</evidence>
<proteinExistence type="predicted"/>
<reference evidence="1 2" key="3">
    <citation type="journal article" date="2011" name="J. Bacteriol.">
        <title>Genome sequences of Mycoplasma alligatoris A21JP2T and Mycoplasma crocodyli MP145T.</title>
        <authorList>
            <person name="Brown D.R."/>
            <person name="Farmerie W.G."/>
            <person name="May M."/>
            <person name="Benders G.A."/>
            <person name="Durkin A.S."/>
            <person name="Hlavinka K."/>
            <person name="Hostetler J."/>
            <person name="Jackson J."/>
            <person name="Johnson J."/>
            <person name="Miller R.H."/>
            <person name="Paralanov V."/>
            <person name="Radune D."/>
            <person name="Szczypinski B."/>
            <person name="Glass J.I."/>
        </authorList>
    </citation>
    <scope>NUCLEOTIDE SEQUENCE [LARGE SCALE GENOMIC DNA]</scope>
    <source>
        <strain evidence="2">ATCC 51981 / MP145</strain>
    </source>
</reference>
<evidence type="ECO:0000313" key="2">
    <source>
        <dbReference type="Proteomes" id="UP000001845"/>
    </source>
</evidence>
<sequence>MTNFGGVYKAKNINNNELYILKEFRYNNSKEIKHLNEKYFKENEIKFSNKSQKLLKLIIQNSLFTNL</sequence>
<dbReference type="AlphaFoldDB" id="D5E5T2"/>
<dbReference type="HOGENOM" id="CLU_2807796_0_0_14"/>
<dbReference type="RefSeq" id="WP_013054777.1">
    <property type="nucleotide sequence ID" value="NC_014014.1"/>
</dbReference>
<dbReference type="Proteomes" id="UP000001845">
    <property type="component" value="Chromosome"/>
</dbReference>
<dbReference type="KEGG" id="mcd:MCRO_0503"/>
<organism evidence="1 2">
    <name type="scientific">Mycoplasma crocodyli (strain ATCC 51981 / MP145)</name>
    <dbReference type="NCBI Taxonomy" id="512564"/>
    <lineage>
        <taxon>Bacteria</taxon>
        <taxon>Bacillati</taxon>
        <taxon>Mycoplasmatota</taxon>
        <taxon>Mollicutes</taxon>
        <taxon>Mycoplasmataceae</taxon>
        <taxon>Mycoplasma</taxon>
    </lineage>
</organism>
<keyword evidence="2" id="KW-1185">Reference proteome</keyword>
<protein>
    <submittedName>
        <fullName evidence="1">Uncharacterized protein</fullName>
    </submittedName>
</protein>